<proteinExistence type="predicted"/>
<accession>A0A3D2SFK3</accession>
<dbReference type="AlphaFoldDB" id="A0A3D2SFK3"/>
<dbReference type="Proteomes" id="UP000263098">
    <property type="component" value="Unassembled WGS sequence"/>
</dbReference>
<sequence length="73" mass="8231">MGGKNKNRHYNKKVQKCQGGSFKDKVIVMGMLQLGGKAVCKVVRDTSYKLLTAPLLRTEERAATLFYDKVVRI</sequence>
<evidence type="ECO:0000313" key="1">
    <source>
        <dbReference type="EMBL" id="HCK24368.1"/>
    </source>
</evidence>
<reference evidence="1 2" key="1">
    <citation type="journal article" date="2018" name="Nat. Biotechnol.">
        <title>A standardized bacterial taxonomy based on genome phylogeny substantially revises the tree of life.</title>
        <authorList>
            <person name="Parks D.H."/>
            <person name="Chuvochina M."/>
            <person name="Waite D.W."/>
            <person name="Rinke C."/>
            <person name="Skarshewski A."/>
            <person name="Chaumeil P.A."/>
            <person name="Hugenholtz P."/>
        </authorList>
    </citation>
    <scope>NUCLEOTIDE SEQUENCE [LARGE SCALE GENOMIC DNA]</scope>
    <source>
        <strain evidence="1">UBA9667</strain>
    </source>
</reference>
<gene>
    <name evidence="1" type="ORF">DHW31_06200</name>
</gene>
<comment type="caution">
    <text evidence="1">The sequence shown here is derived from an EMBL/GenBank/DDBJ whole genome shotgun (WGS) entry which is preliminary data.</text>
</comment>
<protein>
    <submittedName>
        <fullName evidence="1">Uncharacterized protein</fullName>
    </submittedName>
</protein>
<evidence type="ECO:0000313" key="2">
    <source>
        <dbReference type="Proteomes" id="UP000263098"/>
    </source>
</evidence>
<name>A0A3D2SFK3_9BACE</name>
<dbReference type="EMBL" id="DPVG01000221">
    <property type="protein sequence ID" value="HCK24368.1"/>
    <property type="molecule type" value="Genomic_DNA"/>
</dbReference>
<organism evidence="1 2">
    <name type="scientific">Bacteroides graminisolvens</name>
    <dbReference type="NCBI Taxonomy" id="477666"/>
    <lineage>
        <taxon>Bacteria</taxon>
        <taxon>Pseudomonadati</taxon>
        <taxon>Bacteroidota</taxon>
        <taxon>Bacteroidia</taxon>
        <taxon>Bacteroidales</taxon>
        <taxon>Bacteroidaceae</taxon>
        <taxon>Bacteroides</taxon>
    </lineage>
</organism>